<name>A0A6V8N085_9BACT</name>
<dbReference type="AlphaFoldDB" id="A0A6V8N085"/>
<dbReference type="EMBL" id="BLXY01000008">
    <property type="protein sequence ID" value="GFO65267.1"/>
    <property type="molecule type" value="Genomic_DNA"/>
</dbReference>
<dbReference type="InterPro" id="IPR008988">
    <property type="entry name" value="Transcriptional_repressor_C"/>
</dbReference>
<dbReference type="SUPFAM" id="SSF50037">
    <property type="entry name" value="C-terminal domain of transcriptional repressors"/>
    <property type="match status" value="1"/>
</dbReference>
<dbReference type="EMBL" id="CP096574">
    <property type="protein sequence ID" value="UPU36552.1"/>
    <property type="molecule type" value="Genomic_DNA"/>
</dbReference>
<accession>A0A6V8N085</accession>
<keyword evidence="6" id="KW-1185">Reference proteome</keyword>
<reference evidence="4" key="3">
    <citation type="submission" date="2022-04" db="EMBL/GenBank/DDBJ databases">
        <authorList>
            <person name="Liu G."/>
        </authorList>
    </citation>
    <scope>NUCLEOTIDE SEQUENCE</scope>
    <source>
        <strain evidence="4">RG22</strain>
    </source>
</reference>
<dbReference type="PANTHER" id="PTHR43151">
    <property type="entry name" value="FEOA FAMILY PROTEIN"/>
    <property type="match status" value="1"/>
</dbReference>
<dbReference type="SMART" id="SM00899">
    <property type="entry name" value="FeoA"/>
    <property type="match status" value="1"/>
</dbReference>
<gene>
    <name evidence="3" type="ORF">GMPD_31860</name>
    <name evidence="4" type="ORF">M1B72_02285</name>
</gene>
<evidence type="ECO:0000313" key="5">
    <source>
        <dbReference type="Proteomes" id="UP000568888"/>
    </source>
</evidence>
<sequence>MIPLGLLSAGENGEIVEIMFGRGAAAGSPDAEHEKTMVRIEEMGLRIGKHVEMLTNGGNTILLRVDESRIALARRMAMKIMVRR</sequence>
<evidence type="ECO:0000313" key="3">
    <source>
        <dbReference type="EMBL" id="GFO65267.1"/>
    </source>
</evidence>
<feature type="domain" description="Ferrous iron transporter FeoA-like" evidence="2">
    <location>
        <begin position="2"/>
        <end position="84"/>
    </location>
</feature>
<reference evidence="3" key="2">
    <citation type="journal article" date="2021" name="Int. J. Syst. Evol. Microbiol.">
        <title>Geomonas silvestris sp. nov., Geomonas paludis sp. nov. and Geomonas limicola sp. nov., isolated from terrestrial environments, and emended description of the genus Geomonas.</title>
        <authorList>
            <person name="Itoh H."/>
            <person name="Xu Z."/>
            <person name="Masuda Y."/>
            <person name="Ushijima N."/>
            <person name="Hayakawa C."/>
            <person name="Shiratori Y."/>
            <person name="Senoo K."/>
        </authorList>
    </citation>
    <scope>NUCLEOTIDE SEQUENCE</scope>
    <source>
        <strain evidence="3">Red736</strain>
    </source>
</reference>
<dbReference type="Gene3D" id="2.30.30.90">
    <property type="match status" value="1"/>
</dbReference>
<dbReference type="PANTHER" id="PTHR43151:SF1">
    <property type="entry name" value="SSR2333 PROTEIN"/>
    <property type="match status" value="1"/>
</dbReference>
<dbReference type="Proteomes" id="UP000568888">
    <property type="component" value="Unassembled WGS sequence"/>
</dbReference>
<dbReference type="InterPro" id="IPR007167">
    <property type="entry name" value="Fe-transptr_FeoA-like"/>
</dbReference>
<dbReference type="RefSeq" id="WP_183349185.1">
    <property type="nucleotide sequence ID" value="NZ_BLXY01000008.1"/>
</dbReference>
<dbReference type="InterPro" id="IPR053184">
    <property type="entry name" value="FeoA-like"/>
</dbReference>
<dbReference type="GO" id="GO:0046914">
    <property type="term" value="F:transition metal ion binding"/>
    <property type="evidence" value="ECO:0007669"/>
    <property type="project" value="InterPro"/>
</dbReference>
<evidence type="ECO:0000259" key="2">
    <source>
        <dbReference type="SMART" id="SM00899"/>
    </source>
</evidence>
<organism evidence="3 5">
    <name type="scientific">Geomonas paludis</name>
    <dbReference type="NCBI Taxonomy" id="2740185"/>
    <lineage>
        <taxon>Bacteria</taxon>
        <taxon>Pseudomonadati</taxon>
        <taxon>Thermodesulfobacteriota</taxon>
        <taxon>Desulfuromonadia</taxon>
        <taxon>Geobacterales</taxon>
        <taxon>Geobacteraceae</taxon>
        <taxon>Geomonas</taxon>
    </lineage>
</organism>
<keyword evidence="1" id="KW-0408">Iron</keyword>
<dbReference type="Pfam" id="PF04023">
    <property type="entry name" value="FeoA"/>
    <property type="match status" value="1"/>
</dbReference>
<evidence type="ECO:0000256" key="1">
    <source>
        <dbReference type="ARBA" id="ARBA00023004"/>
    </source>
</evidence>
<evidence type="ECO:0000313" key="4">
    <source>
        <dbReference type="EMBL" id="UPU36552.1"/>
    </source>
</evidence>
<evidence type="ECO:0000313" key="6">
    <source>
        <dbReference type="Proteomes" id="UP000831485"/>
    </source>
</evidence>
<dbReference type="Proteomes" id="UP000831485">
    <property type="component" value="Chromosome"/>
</dbReference>
<protein>
    <submittedName>
        <fullName evidence="4">Ferrous iron transport protein A</fullName>
    </submittedName>
    <submittedName>
        <fullName evidence="3">Iron transporter FeoA</fullName>
    </submittedName>
</protein>
<reference evidence="5" key="1">
    <citation type="submission" date="2020-06" db="EMBL/GenBank/DDBJ databases">
        <title>Draft genomic sequecing of Geomonas sp. Red736.</title>
        <authorList>
            <person name="Itoh H."/>
            <person name="Xu Z.X."/>
            <person name="Ushijima N."/>
            <person name="Masuda Y."/>
            <person name="Shiratori Y."/>
            <person name="Senoo K."/>
        </authorList>
    </citation>
    <scope>NUCLEOTIDE SEQUENCE [LARGE SCALE GENOMIC DNA]</scope>
    <source>
        <strain evidence="5">Red736</strain>
    </source>
</reference>
<dbReference type="InterPro" id="IPR038157">
    <property type="entry name" value="FeoA_core_dom"/>
</dbReference>
<proteinExistence type="predicted"/>